<feature type="compositionally biased region" description="Low complexity" evidence="1">
    <location>
        <begin position="611"/>
        <end position="630"/>
    </location>
</feature>
<evidence type="ECO:0000313" key="3">
    <source>
        <dbReference type="Proteomes" id="UP000284842"/>
    </source>
</evidence>
<keyword evidence="3" id="KW-1185">Reference proteome</keyword>
<proteinExistence type="predicted"/>
<dbReference type="OrthoDB" id="3133596at2759"/>
<sequence>MEYDIEPISPGVSRRAGHADPNGRRCLIENCSSTNAIEFVHVFDRVNALDSRQTGALEWYWNREKHTLNFDTQRNVFFCGASLHQLYKERKWALLPEFSDVQQYYGWAIPFGRTQFPINNEPTFQYTFLPLQDMEDVYLTRQRDLSDGQQTVDVYHYPFTDFPKITSHVHPTFAIIHLGSILRSESFNHEIRMSLYERYPFLRKVCNLRNKWTGLLPSTAEEDPTYITDSRAREVRHSQALPPSLSPDDSTPRRRLVAVRVEAKGNDESEESSNFSSSSSTEVAQLTSLALRQLKLVKAKSYGNHWTPAKINAWAKSNEPPSASTNLASSRTRYHMPGTMKYEMEPISPGVARRAGQADPNERRCLIENQSSTSAIEVVHVWDRVNALDQQQAGAVEWFWKREKYTLNLDTQRNVFFCGASLHQLYKERKWALLPEASDVRQYYGRAIPYGRIQFPINDRPTFQYTFLPLQDMKDIHVTRQRDLPDSDGQQMVDVYHYPYNDFPKITSHVHPTFAIIHLGSIINSRSFNHTIRMSLYDKYPFLRDICHLSNHWTGRVPDHAEEDTTYITKSRASGAQDLHTSTGLLPSDDGTCTPQRRLWVRRIEAEMSDEAPCNSSESSSSGSPSRNASEITNLNPPQYIPPPKASNIRLVQEDALTALRKQPRGQATQLTSEALRVHKLRLDNGRRHRKQWTPIKILALIKGASRESVRAVQ</sequence>
<dbReference type="AlphaFoldDB" id="A0A409YAT4"/>
<organism evidence="2 3">
    <name type="scientific">Panaeolus cyanescens</name>
    <dbReference type="NCBI Taxonomy" id="181874"/>
    <lineage>
        <taxon>Eukaryota</taxon>
        <taxon>Fungi</taxon>
        <taxon>Dikarya</taxon>
        <taxon>Basidiomycota</taxon>
        <taxon>Agaricomycotina</taxon>
        <taxon>Agaricomycetes</taxon>
        <taxon>Agaricomycetidae</taxon>
        <taxon>Agaricales</taxon>
        <taxon>Agaricineae</taxon>
        <taxon>Galeropsidaceae</taxon>
        <taxon>Panaeolus</taxon>
    </lineage>
</organism>
<dbReference type="Proteomes" id="UP000284842">
    <property type="component" value="Unassembled WGS sequence"/>
</dbReference>
<feature type="region of interest" description="Disordered" evidence="1">
    <location>
        <begin position="223"/>
        <end position="254"/>
    </location>
</feature>
<dbReference type="EMBL" id="NHTK01001332">
    <property type="protein sequence ID" value="PPR00109.1"/>
    <property type="molecule type" value="Genomic_DNA"/>
</dbReference>
<protein>
    <recommendedName>
        <fullName evidence="4">HNH nuclease domain-containing protein</fullName>
    </recommendedName>
</protein>
<feature type="region of interest" description="Disordered" evidence="1">
    <location>
        <begin position="570"/>
        <end position="591"/>
    </location>
</feature>
<accession>A0A409YAT4</accession>
<name>A0A409YAT4_9AGAR</name>
<evidence type="ECO:0008006" key="4">
    <source>
        <dbReference type="Google" id="ProtNLM"/>
    </source>
</evidence>
<evidence type="ECO:0000256" key="1">
    <source>
        <dbReference type="SAM" id="MobiDB-lite"/>
    </source>
</evidence>
<gene>
    <name evidence="2" type="ORF">CVT24_008965</name>
</gene>
<comment type="caution">
    <text evidence="2">The sequence shown here is derived from an EMBL/GenBank/DDBJ whole genome shotgun (WGS) entry which is preliminary data.</text>
</comment>
<feature type="region of interest" description="Disordered" evidence="1">
    <location>
        <begin position="610"/>
        <end position="645"/>
    </location>
</feature>
<dbReference type="InParanoid" id="A0A409YAT4"/>
<evidence type="ECO:0000313" key="2">
    <source>
        <dbReference type="EMBL" id="PPR00109.1"/>
    </source>
</evidence>
<reference evidence="2 3" key="1">
    <citation type="journal article" date="2018" name="Evol. Lett.">
        <title>Horizontal gene cluster transfer increased hallucinogenic mushroom diversity.</title>
        <authorList>
            <person name="Reynolds H.T."/>
            <person name="Vijayakumar V."/>
            <person name="Gluck-Thaler E."/>
            <person name="Korotkin H.B."/>
            <person name="Matheny P.B."/>
            <person name="Slot J.C."/>
        </authorList>
    </citation>
    <scope>NUCLEOTIDE SEQUENCE [LARGE SCALE GENOMIC DNA]</scope>
    <source>
        <strain evidence="2 3">2629</strain>
    </source>
</reference>